<sequence length="94" mass="10937">MTKVSKILFHASWLSSVYFLLLLLNNYIIKSDVFLIGFIQELATIPIMFAQFGLCVAALIYWIKDSFRLKEYSFYTVVISFCNIAFIVLSFTSW</sequence>
<protein>
    <submittedName>
        <fullName evidence="2">Uncharacterized protein</fullName>
    </submittedName>
</protein>
<feature type="transmembrane region" description="Helical" evidence="1">
    <location>
        <begin position="7"/>
        <end position="28"/>
    </location>
</feature>
<keyword evidence="1" id="KW-0812">Transmembrane</keyword>
<proteinExistence type="predicted"/>
<reference evidence="2 3" key="1">
    <citation type="submission" date="2016-10" db="EMBL/GenBank/DDBJ databases">
        <authorList>
            <person name="de Groot N.N."/>
        </authorList>
    </citation>
    <scope>NUCLEOTIDE SEQUENCE [LARGE SCALE GENOMIC DNA]</scope>
    <source>
        <strain evidence="2 3">DSM 18684</strain>
    </source>
</reference>
<keyword evidence="1" id="KW-1133">Transmembrane helix</keyword>
<dbReference type="AlphaFoldDB" id="A0A1I2Y2P5"/>
<feature type="transmembrane region" description="Helical" evidence="1">
    <location>
        <begin position="34"/>
        <end position="62"/>
    </location>
</feature>
<evidence type="ECO:0000256" key="1">
    <source>
        <dbReference type="SAM" id="Phobius"/>
    </source>
</evidence>
<evidence type="ECO:0000313" key="2">
    <source>
        <dbReference type="EMBL" id="SFH19629.1"/>
    </source>
</evidence>
<feature type="transmembrane region" description="Helical" evidence="1">
    <location>
        <begin position="74"/>
        <end position="92"/>
    </location>
</feature>
<evidence type="ECO:0000313" key="3">
    <source>
        <dbReference type="Proteomes" id="UP000199666"/>
    </source>
</evidence>
<dbReference type="RefSeq" id="WP_090994269.1">
    <property type="nucleotide sequence ID" value="NZ_FOPP01000006.1"/>
</dbReference>
<dbReference type="EMBL" id="FOPP01000006">
    <property type="protein sequence ID" value="SFH19629.1"/>
    <property type="molecule type" value="Genomic_DNA"/>
</dbReference>
<keyword evidence="1" id="KW-0472">Membrane</keyword>
<dbReference type="Proteomes" id="UP000199666">
    <property type="component" value="Unassembled WGS sequence"/>
</dbReference>
<accession>A0A1I2Y2P5</accession>
<name>A0A1I2Y2P5_9SPHI</name>
<keyword evidence="3" id="KW-1185">Reference proteome</keyword>
<gene>
    <name evidence="2" type="ORF">SAMN04489864_106175</name>
</gene>
<dbReference type="STRING" id="414048.SAMN04489864_106175"/>
<organism evidence="2 3">
    <name type="scientific">Pedobacter insulae</name>
    <dbReference type="NCBI Taxonomy" id="414048"/>
    <lineage>
        <taxon>Bacteria</taxon>
        <taxon>Pseudomonadati</taxon>
        <taxon>Bacteroidota</taxon>
        <taxon>Sphingobacteriia</taxon>
        <taxon>Sphingobacteriales</taxon>
        <taxon>Sphingobacteriaceae</taxon>
        <taxon>Pedobacter</taxon>
    </lineage>
</organism>